<dbReference type="EMBL" id="JBEPTQ010000002">
    <property type="protein sequence ID" value="MET4724973.1"/>
    <property type="molecule type" value="Genomic_DNA"/>
</dbReference>
<accession>A0A0A3XMC2</accession>
<reference evidence="2 4" key="2">
    <citation type="submission" date="2024-06" db="EMBL/GenBank/DDBJ databases">
        <title>Genomic Encyclopedia of Type Strains, Phase V (KMG-V): Genome sequencing to study the core and pangenomes of soil and plant-associated prokaryotes.</title>
        <authorList>
            <person name="Whitman W."/>
        </authorList>
    </citation>
    <scope>NUCLEOTIDE SEQUENCE [LARGE SCALE GENOMIC DNA]</scope>
    <source>
        <strain evidence="2 4">USDA 160</strain>
    </source>
</reference>
<evidence type="ECO:0000313" key="2">
    <source>
        <dbReference type="EMBL" id="MET4724973.1"/>
    </source>
</evidence>
<name>A0A0A3XMC2_BRAJP</name>
<evidence type="ECO:0000313" key="4">
    <source>
        <dbReference type="Proteomes" id="UP001549291"/>
    </source>
</evidence>
<sequence>MAGASVIVSSPSEWLGIFPGCLGEEGFVGRFLRRRLEKCRANSSSNETIHPGSPALDAKIKKWSRCQDNYLAFVQLASVRLWLRLNESAP</sequence>
<dbReference type="Proteomes" id="UP001549291">
    <property type="component" value="Unassembled WGS sequence"/>
</dbReference>
<protein>
    <submittedName>
        <fullName evidence="1">Uncharacterized protein</fullName>
    </submittedName>
</protein>
<evidence type="ECO:0000313" key="1">
    <source>
        <dbReference type="EMBL" id="KGT74429.1"/>
    </source>
</evidence>
<proteinExistence type="predicted"/>
<keyword evidence="4" id="KW-1185">Reference proteome</keyword>
<gene>
    <name evidence="2" type="ORF">ABIF63_009079</name>
    <name evidence="1" type="ORF">MA20_39070</name>
</gene>
<dbReference type="Proteomes" id="UP000030377">
    <property type="component" value="Unassembled WGS sequence"/>
</dbReference>
<organism evidence="1 3">
    <name type="scientific">Bradyrhizobium japonicum</name>
    <dbReference type="NCBI Taxonomy" id="375"/>
    <lineage>
        <taxon>Bacteria</taxon>
        <taxon>Pseudomonadati</taxon>
        <taxon>Pseudomonadota</taxon>
        <taxon>Alphaproteobacteria</taxon>
        <taxon>Hyphomicrobiales</taxon>
        <taxon>Nitrobacteraceae</taxon>
        <taxon>Bradyrhizobium</taxon>
    </lineage>
</organism>
<dbReference type="KEGG" id="bjp:RN69_38700"/>
<comment type="caution">
    <text evidence="1">The sequence shown here is derived from an EMBL/GenBank/DDBJ whole genome shotgun (WGS) entry which is preliminary data.</text>
</comment>
<dbReference type="EMBL" id="JRPN01000033">
    <property type="protein sequence ID" value="KGT74429.1"/>
    <property type="molecule type" value="Genomic_DNA"/>
</dbReference>
<dbReference type="AlphaFoldDB" id="A0A0A3XMC2"/>
<reference evidence="1 3" key="1">
    <citation type="submission" date="2014-09" db="EMBL/GenBank/DDBJ databases">
        <title>Draft genome of Bradyrhizobium japonicum Is-34.</title>
        <authorList>
            <person name="Tsurumaru H."/>
            <person name="Yamakawa T."/>
            <person name="Hashimoto S."/>
            <person name="Okizaki K."/>
            <person name="Kanesaki Y."/>
            <person name="Yoshikawa H."/>
            <person name="Yajima S."/>
        </authorList>
    </citation>
    <scope>NUCLEOTIDE SEQUENCE [LARGE SCALE GENOMIC DNA]</scope>
    <source>
        <strain evidence="1 3">Is-34</strain>
    </source>
</reference>
<evidence type="ECO:0000313" key="3">
    <source>
        <dbReference type="Proteomes" id="UP000030377"/>
    </source>
</evidence>